<gene>
    <name evidence="4" type="ORF">Egran_05473</name>
</gene>
<keyword evidence="3" id="KW-0732">Signal</keyword>
<protein>
    <recommendedName>
        <fullName evidence="6">Caffeine-induced death protein Cid2</fullName>
    </recommendedName>
</protein>
<evidence type="ECO:0000256" key="2">
    <source>
        <dbReference type="SAM" id="MobiDB-lite"/>
    </source>
</evidence>
<comment type="similarity">
    <text evidence="1">Belongs to the MIX23 family.</text>
</comment>
<dbReference type="EMBL" id="NPHW01005437">
    <property type="protein sequence ID" value="OXV06756.1"/>
    <property type="molecule type" value="Genomic_DNA"/>
</dbReference>
<feature type="chain" id="PRO_5013189584" description="Caffeine-induced death protein Cid2" evidence="3">
    <location>
        <begin position="27"/>
        <end position="254"/>
    </location>
</feature>
<feature type="compositionally biased region" description="Low complexity" evidence="2">
    <location>
        <begin position="63"/>
        <end position="72"/>
    </location>
</feature>
<feature type="region of interest" description="Disordered" evidence="2">
    <location>
        <begin position="49"/>
        <end position="72"/>
    </location>
</feature>
<dbReference type="AlphaFoldDB" id="A0A232LRJ0"/>
<evidence type="ECO:0000256" key="3">
    <source>
        <dbReference type="SAM" id="SignalP"/>
    </source>
</evidence>
<evidence type="ECO:0008006" key="6">
    <source>
        <dbReference type="Google" id="ProtNLM"/>
    </source>
</evidence>
<dbReference type="PANTHER" id="PTHR31905">
    <property type="entry name" value="COILED-COIL DOMAIN-CONTAINING PROTEIN 58"/>
    <property type="match status" value="1"/>
</dbReference>
<reference evidence="4 5" key="1">
    <citation type="journal article" date="2015" name="Environ. Microbiol.">
        <title>Metagenome sequence of Elaphomyces granulatus from sporocarp tissue reveals Ascomycota ectomycorrhizal fingerprints of genome expansion and a Proteobacteria-rich microbiome.</title>
        <authorList>
            <person name="Quandt C.A."/>
            <person name="Kohler A."/>
            <person name="Hesse C.N."/>
            <person name="Sharpton T.J."/>
            <person name="Martin F."/>
            <person name="Spatafora J.W."/>
        </authorList>
    </citation>
    <scope>NUCLEOTIDE SEQUENCE [LARGE SCALE GENOMIC DNA]</scope>
    <source>
        <strain evidence="4 5">OSC145934</strain>
    </source>
</reference>
<feature type="signal peptide" evidence="3">
    <location>
        <begin position="1"/>
        <end position="26"/>
    </location>
</feature>
<organism evidence="4 5">
    <name type="scientific">Elaphomyces granulatus</name>
    <dbReference type="NCBI Taxonomy" id="519963"/>
    <lineage>
        <taxon>Eukaryota</taxon>
        <taxon>Fungi</taxon>
        <taxon>Dikarya</taxon>
        <taxon>Ascomycota</taxon>
        <taxon>Pezizomycotina</taxon>
        <taxon>Eurotiomycetes</taxon>
        <taxon>Eurotiomycetidae</taxon>
        <taxon>Eurotiales</taxon>
        <taxon>Elaphomycetaceae</taxon>
        <taxon>Elaphomyces</taxon>
    </lineage>
</organism>
<evidence type="ECO:0000313" key="4">
    <source>
        <dbReference type="EMBL" id="OXV06756.1"/>
    </source>
</evidence>
<evidence type="ECO:0000313" key="5">
    <source>
        <dbReference type="Proteomes" id="UP000243515"/>
    </source>
</evidence>
<dbReference type="Pfam" id="PF09774">
    <property type="entry name" value="MIX23"/>
    <property type="match status" value="1"/>
</dbReference>
<evidence type="ECO:0000256" key="1">
    <source>
        <dbReference type="ARBA" id="ARBA00024204"/>
    </source>
</evidence>
<dbReference type="OrthoDB" id="5593818at2759"/>
<keyword evidence="5" id="KW-1185">Reference proteome</keyword>
<accession>A0A232LRJ0</accession>
<dbReference type="Proteomes" id="UP000243515">
    <property type="component" value="Unassembled WGS sequence"/>
</dbReference>
<dbReference type="GO" id="GO:0005758">
    <property type="term" value="C:mitochondrial intermembrane space"/>
    <property type="evidence" value="ECO:0007669"/>
    <property type="project" value="InterPro"/>
</dbReference>
<name>A0A232LRJ0_9EURO</name>
<dbReference type="PANTHER" id="PTHR31905:SF2">
    <property type="entry name" value="PROTEIN MIX23"/>
    <property type="match status" value="1"/>
</dbReference>
<sequence length="254" mass="28731">MIHHLTTQGNHLCCLLLLNTLPIQNSVVIGPEGYHSDKLALFWAERTQASKGPGQPGDRRMSEPSSTSSPALSSQFCFNEKALKDFLRLSRAATDDSIEQNLNAFVTPAKSGFNPSSTSVRLASTDKCRPDPNACRSFMDHILFPSWRARSDVLNYCARVATDPDPGDPDLNLREAELAKYRQRSVDERLDPYSSHFFPRKTRTELLANIVGNERSIEQIVRARTWDLIVERCNISGNWEEALNRWHQTQDRTS</sequence>
<proteinExistence type="inferred from homology"/>
<comment type="caution">
    <text evidence="4">The sequence shown here is derived from an EMBL/GenBank/DDBJ whole genome shotgun (WGS) entry which is preliminary data.</text>
</comment>
<dbReference type="InterPro" id="IPR019171">
    <property type="entry name" value="MIX23"/>
</dbReference>